<gene>
    <name evidence="1" type="ORF">G5C33_02890</name>
</gene>
<evidence type="ECO:0008006" key="3">
    <source>
        <dbReference type="Google" id="ProtNLM"/>
    </source>
</evidence>
<evidence type="ECO:0000313" key="2">
    <source>
        <dbReference type="Proteomes" id="UP000501568"/>
    </source>
</evidence>
<sequence length="157" mass="18120">MLEGRHYQNAYVTRNRDKWLERFPRIATADTILTHEGTTPVMTPEGPGEQTCRLAFIWIGGLQYELIEPVGGDVGIYADALPEGDALQFHHICMRVPDWTDFRARVDTQRYPIVLEGGSDHLRFLYLDMRETLGHYCEYCWMHEAMWTRMGGPAMPA</sequence>
<dbReference type="Proteomes" id="UP000501568">
    <property type="component" value="Chromosome"/>
</dbReference>
<dbReference type="Gene3D" id="3.10.180.10">
    <property type="entry name" value="2,3-Dihydroxybiphenyl 1,2-Dioxygenase, domain 1"/>
    <property type="match status" value="1"/>
</dbReference>
<accession>A0A6G6Y1Q7</accession>
<name>A0A6G6Y1Q7_9SPHN</name>
<dbReference type="InterPro" id="IPR029068">
    <property type="entry name" value="Glyas_Bleomycin-R_OHBP_Dase"/>
</dbReference>
<dbReference type="RefSeq" id="WP_165325839.1">
    <property type="nucleotide sequence ID" value="NZ_CP049109.1"/>
</dbReference>
<evidence type="ECO:0000313" key="1">
    <source>
        <dbReference type="EMBL" id="QIG78840.1"/>
    </source>
</evidence>
<protein>
    <recommendedName>
        <fullName evidence="3">VOC domain-containing protein</fullName>
    </recommendedName>
</protein>
<reference evidence="1 2" key="1">
    <citation type="submission" date="2020-02" db="EMBL/GenBank/DDBJ databases">
        <authorList>
            <person name="Zheng R.K."/>
            <person name="Sun C.M."/>
        </authorList>
    </citation>
    <scope>NUCLEOTIDE SEQUENCE [LARGE SCALE GENOMIC DNA]</scope>
    <source>
        <strain evidence="2">zrk23</strain>
    </source>
</reference>
<dbReference type="KEGG" id="spzr:G5C33_02890"/>
<proteinExistence type="predicted"/>
<dbReference type="EMBL" id="CP049109">
    <property type="protein sequence ID" value="QIG78840.1"/>
    <property type="molecule type" value="Genomic_DNA"/>
</dbReference>
<dbReference type="SUPFAM" id="SSF54593">
    <property type="entry name" value="Glyoxalase/Bleomycin resistance protein/Dihydroxybiphenyl dioxygenase"/>
    <property type="match status" value="1"/>
</dbReference>
<organism evidence="1 2">
    <name type="scientific">Stakelama tenebrarum</name>
    <dbReference type="NCBI Taxonomy" id="2711215"/>
    <lineage>
        <taxon>Bacteria</taxon>
        <taxon>Pseudomonadati</taxon>
        <taxon>Pseudomonadota</taxon>
        <taxon>Alphaproteobacteria</taxon>
        <taxon>Sphingomonadales</taxon>
        <taxon>Sphingomonadaceae</taxon>
        <taxon>Stakelama</taxon>
    </lineage>
</organism>
<dbReference type="AlphaFoldDB" id="A0A6G6Y1Q7"/>
<keyword evidence="2" id="KW-1185">Reference proteome</keyword>